<dbReference type="EMBL" id="VXIV02000584">
    <property type="protein sequence ID" value="KAF6037355.1"/>
    <property type="molecule type" value="Genomic_DNA"/>
</dbReference>
<reference evidence="2" key="1">
    <citation type="submission" date="2020-06" db="EMBL/GenBank/DDBJ databases">
        <title>Draft genome of Bugula neritina, a colonial animal packing powerful symbionts and potential medicines.</title>
        <authorList>
            <person name="Rayko M."/>
        </authorList>
    </citation>
    <scope>NUCLEOTIDE SEQUENCE [LARGE SCALE GENOMIC DNA]</scope>
    <source>
        <strain evidence="2">Kwan_BN1</strain>
    </source>
</reference>
<organism evidence="2 3">
    <name type="scientific">Bugula neritina</name>
    <name type="common">Brown bryozoan</name>
    <name type="synonym">Sertularia neritina</name>
    <dbReference type="NCBI Taxonomy" id="10212"/>
    <lineage>
        <taxon>Eukaryota</taxon>
        <taxon>Metazoa</taxon>
        <taxon>Spiralia</taxon>
        <taxon>Lophotrochozoa</taxon>
        <taxon>Bryozoa</taxon>
        <taxon>Gymnolaemata</taxon>
        <taxon>Cheilostomatida</taxon>
        <taxon>Flustrina</taxon>
        <taxon>Buguloidea</taxon>
        <taxon>Bugulidae</taxon>
        <taxon>Bugula</taxon>
    </lineage>
</organism>
<dbReference type="AlphaFoldDB" id="A0A7J7KGI5"/>
<protein>
    <submittedName>
        <fullName evidence="2">Uncharacterized protein</fullName>
    </submittedName>
</protein>
<accession>A0A7J7KGI5</accession>
<keyword evidence="3" id="KW-1185">Reference proteome</keyword>
<keyword evidence="1" id="KW-0812">Transmembrane</keyword>
<evidence type="ECO:0000256" key="1">
    <source>
        <dbReference type="SAM" id="Phobius"/>
    </source>
</evidence>
<keyword evidence="1" id="KW-0472">Membrane</keyword>
<keyword evidence="1" id="KW-1133">Transmembrane helix</keyword>
<evidence type="ECO:0000313" key="3">
    <source>
        <dbReference type="Proteomes" id="UP000593567"/>
    </source>
</evidence>
<feature type="transmembrane region" description="Helical" evidence="1">
    <location>
        <begin position="14"/>
        <end position="36"/>
    </location>
</feature>
<proteinExistence type="predicted"/>
<evidence type="ECO:0000313" key="2">
    <source>
        <dbReference type="EMBL" id="KAF6037355.1"/>
    </source>
</evidence>
<name>A0A7J7KGI5_BUGNE</name>
<comment type="caution">
    <text evidence="2">The sequence shown here is derived from an EMBL/GenBank/DDBJ whole genome shotgun (WGS) entry which is preliminary data.</text>
</comment>
<dbReference type="Proteomes" id="UP000593567">
    <property type="component" value="Unassembled WGS sequence"/>
</dbReference>
<gene>
    <name evidence="2" type="ORF">EB796_004335</name>
</gene>
<sequence>MCAITLSYWTISPLLTFAPLTPTSILIGAFLILFVLQFTARLCVFYRLSVFHVVELFVVYCRTATTQRSVVVGSYLSEILSTLEKHFKSHLFTKQFTLFDILF</sequence>